<dbReference type="Pfam" id="PF02852">
    <property type="entry name" value="Pyr_redox_dim"/>
    <property type="match status" value="1"/>
</dbReference>
<dbReference type="SUPFAM" id="SSF55424">
    <property type="entry name" value="FAD/NAD-linked reductases, dimerisation (C-terminal) domain"/>
    <property type="match status" value="1"/>
</dbReference>
<dbReference type="InterPro" id="IPR036188">
    <property type="entry name" value="FAD/NAD-bd_sf"/>
</dbReference>
<dbReference type="InterPro" id="IPR004099">
    <property type="entry name" value="Pyr_nucl-diS_OxRdtase_dimer"/>
</dbReference>
<dbReference type="OrthoDB" id="9802028at2"/>
<gene>
    <name evidence="2" type="ORF">EJ104_05780</name>
</gene>
<evidence type="ECO:0000313" key="2">
    <source>
        <dbReference type="EMBL" id="RTR28030.1"/>
    </source>
</evidence>
<sequence>MTVSLKLIFDPESGRIDGVQAAGEESADKRIEVLATAMHAGLCAPDLADLPLAYAPPFGSAKDSVKMLVLHRRAHHGR</sequence>
<dbReference type="AlphaFoldDB" id="A0A3S0L6A6"/>
<name>A0A3S0L6A6_9DEIO</name>
<dbReference type="InterPro" id="IPR016156">
    <property type="entry name" value="FAD/NAD-linked_Rdtase_dimer_sf"/>
</dbReference>
<evidence type="ECO:0000313" key="3">
    <source>
        <dbReference type="Proteomes" id="UP000277766"/>
    </source>
</evidence>
<accession>A0A3S0L6A6</accession>
<dbReference type="Gene3D" id="3.50.50.60">
    <property type="entry name" value="FAD/NAD(P)-binding domain"/>
    <property type="match status" value="1"/>
</dbReference>
<comment type="caution">
    <text evidence="2">The sequence shown here is derived from an EMBL/GenBank/DDBJ whole genome shotgun (WGS) entry which is preliminary data.</text>
</comment>
<proteinExistence type="predicted"/>
<dbReference type="Proteomes" id="UP000277766">
    <property type="component" value="Unassembled WGS sequence"/>
</dbReference>
<feature type="domain" description="Pyridine nucleotide-disulphide oxidoreductase dimerisation" evidence="1">
    <location>
        <begin position="4"/>
        <end position="60"/>
    </location>
</feature>
<dbReference type="EMBL" id="RXPE01000008">
    <property type="protein sequence ID" value="RTR28030.1"/>
    <property type="molecule type" value="Genomic_DNA"/>
</dbReference>
<organism evidence="2 3">
    <name type="scientific">Deinococcus radiophilus</name>
    <dbReference type="NCBI Taxonomy" id="32062"/>
    <lineage>
        <taxon>Bacteria</taxon>
        <taxon>Thermotogati</taxon>
        <taxon>Deinococcota</taxon>
        <taxon>Deinococci</taxon>
        <taxon>Deinococcales</taxon>
        <taxon>Deinococcaceae</taxon>
        <taxon>Deinococcus</taxon>
    </lineage>
</organism>
<evidence type="ECO:0000259" key="1">
    <source>
        <dbReference type="Pfam" id="PF02852"/>
    </source>
</evidence>
<protein>
    <recommendedName>
        <fullName evidence="1">Pyridine nucleotide-disulphide oxidoreductase dimerisation domain-containing protein</fullName>
    </recommendedName>
</protein>
<keyword evidence="3" id="KW-1185">Reference proteome</keyword>
<reference evidence="2 3" key="1">
    <citation type="submission" date="2018-12" db="EMBL/GenBank/DDBJ databases">
        <title>Deinococcus radiophilus ATCC 27603 genome sequencing and assembly.</title>
        <authorList>
            <person name="Maclea K.S."/>
            <person name="Maynard C.R."/>
        </authorList>
    </citation>
    <scope>NUCLEOTIDE SEQUENCE [LARGE SCALE GENOMIC DNA]</scope>
    <source>
        <strain evidence="2 3">ATCC 27603</strain>
    </source>
</reference>